<dbReference type="PANTHER" id="PTHR11118">
    <property type="entry name" value="RNA-SPLICING LIGASE RTCB HOMOLOG"/>
    <property type="match status" value="1"/>
</dbReference>
<organism evidence="9 10">
    <name type="scientific">Acyrthosiphon pisum</name>
    <name type="common">Pea aphid</name>
    <dbReference type="NCBI Taxonomy" id="7029"/>
    <lineage>
        <taxon>Eukaryota</taxon>
        <taxon>Metazoa</taxon>
        <taxon>Ecdysozoa</taxon>
        <taxon>Arthropoda</taxon>
        <taxon>Hexapoda</taxon>
        <taxon>Insecta</taxon>
        <taxon>Pterygota</taxon>
        <taxon>Neoptera</taxon>
        <taxon>Paraneoptera</taxon>
        <taxon>Hemiptera</taxon>
        <taxon>Sternorrhyncha</taxon>
        <taxon>Aphidomorpha</taxon>
        <taxon>Aphidoidea</taxon>
        <taxon>Aphididae</taxon>
        <taxon>Macrosiphini</taxon>
        <taxon>Acyrthosiphon</taxon>
    </lineage>
</organism>
<dbReference type="AlphaFoldDB" id="A0A8R2NK06"/>
<dbReference type="GO" id="GO:0170057">
    <property type="term" value="F:RNA ligase (GTP) activity"/>
    <property type="evidence" value="ECO:0007669"/>
    <property type="project" value="UniProtKB-EC"/>
</dbReference>
<evidence type="ECO:0000256" key="6">
    <source>
        <dbReference type="ARBA" id="ARBA00023211"/>
    </source>
</evidence>
<dbReference type="GO" id="GO:0005634">
    <property type="term" value="C:nucleus"/>
    <property type="evidence" value="ECO:0007669"/>
    <property type="project" value="TreeGrafter"/>
</dbReference>
<dbReference type="Proteomes" id="UP000007819">
    <property type="component" value="Chromosome X"/>
</dbReference>
<dbReference type="EnsemblMetazoa" id="XM_029485698.1">
    <property type="protein sequence ID" value="XP_029341558.1"/>
    <property type="gene ID" value="LOC107884889"/>
</dbReference>
<evidence type="ECO:0000256" key="5">
    <source>
        <dbReference type="ARBA" id="ARBA00023134"/>
    </source>
</evidence>
<reference evidence="10" key="1">
    <citation type="submission" date="2010-06" db="EMBL/GenBank/DDBJ databases">
        <authorList>
            <person name="Jiang H."/>
            <person name="Abraham K."/>
            <person name="Ali S."/>
            <person name="Alsbrooks S.L."/>
            <person name="Anim B.N."/>
            <person name="Anosike U.S."/>
            <person name="Attaway T."/>
            <person name="Bandaranaike D.P."/>
            <person name="Battles P.K."/>
            <person name="Bell S.N."/>
            <person name="Bell A.V."/>
            <person name="Beltran B."/>
            <person name="Bickham C."/>
            <person name="Bustamante Y."/>
            <person name="Caleb T."/>
            <person name="Canada A."/>
            <person name="Cardenas V."/>
            <person name="Carter K."/>
            <person name="Chacko J."/>
            <person name="Chandrabose M.N."/>
            <person name="Chavez D."/>
            <person name="Chavez A."/>
            <person name="Chen L."/>
            <person name="Chu H.-S."/>
            <person name="Claassen K.J."/>
            <person name="Cockrell R."/>
            <person name="Collins M."/>
            <person name="Cooper J.A."/>
            <person name="Cree A."/>
            <person name="Curry S.M."/>
            <person name="Da Y."/>
            <person name="Dao M.D."/>
            <person name="Das B."/>
            <person name="Davila M.-L."/>
            <person name="Davy-Carroll L."/>
            <person name="Denson S."/>
            <person name="Dinh H."/>
            <person name="Ebong V.E."/>
            <person name="Edwards J.R."/>
            <person name="Egan A."/>
            <person name="El-Daye J."/>
            <person name="Escobedo L."/>
            <person name="Fernandez S."/>
            <person name="Fernando P.R."/>
            <person name="Flagg N."/>
            <person name="Forbes L.D."/>
            <person name="Fowler R.G."/>
            <person name="Fu Q."/>
            <person name="Gabisi R.A."/>
            <person name="Ganer J."/>
            <person name="Garbino Pronczuk A."/>
            <person name="Garcia R.M."/>
            <person name="Garner T."/>
            <person name="Garrett T.E."/>
            <person name="Gonzalez D.A."/>
            <person name="Hamid H."/>
            <person name="Hawkins E.S."/>
            <person name="Hirani K."/>
            <person name="Hogues M.E."/>
            <person name="Hollins B."/>
            <person name="Hsiao C.-H."/>
            <person name="Jabil R."/>
            <person name="James M.L."/>
            <person name="Jhangiani S.N."/>
            <person name="Johnson B."/>
            <person name="Johnson Q."/>
            <person name="Joshi V."/>
            <person name="Kalu J.B."/>
            <person name="Kam C."/>
            <person name="Kashfia A."/>
            <person name="Keebler J."/>
            <person name="Kisamo H."/>
            <person name="Kovar C.L."/>
            <person name="Lago L.A."/>
            <person name="Lai C.-Y."/>
            <person name="Laidlaw J."/>
            <person name="Lara F."/>
            <person name="Le T.-K."/>
            <person name="Lee S.L."/>
            <person name="Legall F.H."/>
            <person name="Lemon S.J."/>
            <person name="Lewis L.R."/>
            <person name="Li B."/>
            <person name="Liu Y."/>
            <person name="Liu Y.-S."/>
            <person name="Lopez J."/>
            <person name="Lozado R.J."/>
            <person name="Lu J."/>
            <person name="Madu R.C."/>
            <person name="Maheshwari M."/>
            <person name="Maheshwari R."/>
            <person name="Malloy K."/>
            <person name="Martinez E."/>
            <person name="Mathew T."/>
            <person name="Mercado I.C."/>
            <person name="Mercado C."/>
            <person name="Meyer B."/>
            <person name="Montgomery K."/>
            <person name="Morgan M.B."/>
            <person name="Munidasa M."/>
            <person name="Nazareth L.V."/>
            <person name="Nelson J."/>
            <person name="Ng B.M."/>
            <person name="Nguyen N.B."/>
            <person name="Nguyen P.Q."/>
            <person name="Nguyen T."/>
            <person name="Obregon M."/>
            <person name="Okwuonu G.O."/>
            <person name="Onwere C.G."/>
            <person name="Orozco G."/>
            <person name="Parra A."/>
            <person name="Patel S."/>
            <person name="Patil S."/>
            <person name="Perez A."/>
            <person name="Perez Y."/>
            <person name="Pham C."/>
            <person name="Primus E.L."/>
            <person name="Pu L.-L."/>
            <person name="Puazo M."/>
            <person name="Qin X."/>
            <person name="Quiroz J.B."/>
            <person name="Reese J."/>
            <person name="Richards S."/>
            <person name="Rives C.M."/>
            <person name="Robberts R."/>
            <person name="Ruiz S.J."/>
            <person name="Ruiz M.J."/>
            <person name="Santibanez J."/>
            <person name="Schneider B.W."/>
            <person name="Sisson I."/>
            <person name="Smith M."/>
            <person name="Sodergren E."/>
            <person name="Song X.-Z."/>
            <person name="Song B.B."/>
            <person name="Summersgill H."/>
            <person name="Thelus R."/>
            <person name="Thornton R.D."/>
            <person name="Trejos Z.Y."/>
            <person name="Usmani K."/>
            <person name="Vattathil S."/>
            <person name="Villasana D."/>
            <person name="Walker D.L."/>
            <person name="Wang S."/>
            <person name="Wang K."/>
            <person name="White C.S."/>
            <person name="Williams A.C."/>
            <person name="Williamson J."/>
            <person name="Wilson K."/>
            <person name="Woghiren I.O."/>
            <person name="Woodworth J.R."/>
            <person name="Worley K.C."/>
            <person name="Wright R.A."/>
            <person name="Wu W."/>
            <person name="Young L."/>
            <person name="Zhang L."/>
            <person name="Zhang J."/>
            <person name="Zhu Y."/>
            <person name="Muzny D.M."/>
            <person name="Weinstock G."/>
            <person name="Gibbs R.A."/>
        </authorList>
    </citation>
    <scope>NUCLEOTIDE SEQUENCE [LARGE SCALE GENOMIC DNA]</scope>
    <source>
        <strain evidence="10">LSR1</strain>
    </source>
</reference>
<dbReference type="OrthoDB" id="10249697at2759"/>
<evidence type="ECO:0000256" key="1">
    <source>
        <dbReference type="ARBA" id="ARBA00012726"/>
    </source>
</evidence>
<evidence type="ECO:0000256" key="4">
    <source>
        <dbReference type="ARBA" id="ARBA00022741"/>
    </source>
</evidence>
<proteinExistence type="predicted"/>
<name>A0A8R2NK06_ACYPI</name>
<comment type="catalytic activity">
    <reaction evidence="7">
        <text>a 3'-end 3'-phospho-ribonucleotide-RNA + a 5'-end dephospho-ribonucleoside-RNA + GTP = a ribonucleotidyl-ribonucleotide-RNA + GMP + diphosphate</text>
        <dbReference type="Rhea" id="RHEA:68076"/>
        <dbReference type="Rhea" id="RHEA-COMP:10463"/>
        <dbReference type="Rhea" id="RHEA-COMP:13936"/>
        <dbReference type="Rhea" id="RHEA-COMP:17355"/>
        <dbReference type="ChEBI" id="CHEBI:33019"/>
        <dbReference type="ChEBI" id="CHEBI:37565"/>
        <dbReference type="ChEBI" id="CHEBI:58115"/>
        <dbReference type="ChEBI" id="CHEBI:83062"/>
        <dbReference type="ChEBI" id="CHEBI:138284"/>
        <dbReference type="ChEBI" id="CHEBI:173118"/>
        <dbReference type="EC" id="6.5.1.8"/>
    </reaction>
</comment>
<keyword evidence="4" id="KW-0547">Nucleotide-binding</keyword>
<dbReference type="GO" id="GO:0006396">
    <property type="term" value="P:RNA processing"/>
    <property type="evidence" value="ECO:0007669"/>
    <property type="project" value="InterPro"/>
</dbReference>
<dbReference type="SUPFAM" id="SSF103365">
    <property type="entry name" value="Hypothetical protein PH1602"/>
    <property type="match status" value="1"/>
</dbReference>
<evidence type="ECO:0000256" key="8">
    <source>
        <dbReference type="PIRSR" id="PIRSR601233-3"/>
    </source>
</evidence>
<feature type="binding site" evidence="8">
    <location>
        <position position="65"/>
    </location>
    <ligand>
        <name>Mn(2+)</name>
        <dbReference type="ChEBI" id="CHEBI:29035"/>
        <label>1</label>
    </ligand>
</feature>
<evidence type="ECO:0000256" key="3">
    <source>
        <dbReference type="ARBA" id="ARBA00022723"/>
    </source>
</evidence>
<reference evidence="9" key="2">
    <citation type="submission" date="2022-06" db="UniProtKB">
        <authorList>
            <consortium name="EnsemblMetazoa"/>
        </authorList>
    </citation>
    <scope>IDENTIFICATION</scope>
</reference>
<dbReference type="KEGG" id="api:107884889"/>
<evidence type="ECO:0000313" key="10">
    <source>
        <dbReference type="Proteomes" id="UP000007819"/>
    </source>
</evidence>
<dbReference type="Gene3D" id="3.90.1860.10">
    <property type="entry name" value="tRNA-splicing ligase RtcB"/>
    <property type="match status" value="1"/>
</dbReference>
<dbReference type="GO" id="GO:0046872">
    <property type="term" value="F:metal ion binding"/>
    <property type="evidence" value="ECO:0007669"/>
    <property type="project" value="UniProtKB-KW"/>
</dbReference>
<protein>
    <recommendedName>
        <fullName evidence="1">3'-phosphate/5'-hydroxy nucleic acid ligase</fullName>
        <ecNumber evidence="1">6.5.1.8</ecNumber>
    </recommendedName>
</protein>
<dbReference type="Pfam" id="PF01139">
    <property type="entry name" value="RtcB"/>
    <property type="match status" value="1"/>
</dbReference>
<keyword evidence="10" id="KW-1185">Reference proteome</keyword>
<dbReference type="GO" id="GO:0003972">
    <property type="term" value="F:RNA ligase (ATP) activity"/>
    <property type="evidence" value="ECO:0007669"/>
    <property type="project" value="TreeGrafter"/>
</dbReference>
<evidence type="ECO:0000313" key="9">
    <source>
        <dbReference type="EnsemblMetazoa" id="XP_029341558.1"/>
    </source>
</evidence>
<evidence type="ECO:0000256" key="2">
    <source>
        <dbReference type="ARBA" id="ARBA00022598"/>
    </source>
</evidence>
<accession>A0A8R2NK06</accession>
<dbReference type="InterPro" id="IPR036025">
    <property type="entry name" value="RtcB-like_sf"/>
</dbReference>
<keyword evidence="5" id="KW-0342">GTP-binding</keyword>
<dbReference type="InterPro" id="IPR001233">
    <property type="entry name" value="RtcB"/>
</dbReference>
<dbReference type="RefSeq" id="XP_029341558.1">
    <property type="nucleotide sequence ID" value="XM_029485698.1"/>
</dbReference>
<comment type="cofactor">
    <cofactor evidence="8">
        <name>Mn(2+)</name>
        <dbReference type="ChEBI" id="CHEBI:29035"/>
    </cofactor>
    <text evidence="8">Binds 2 manganese ions per subunit.</text>
</comment>
<keyword evidence="3 8" id="KW-0479">Metal-binding</keyword>
<dbReference type="GO" id="GO:0005525">
    <property type="term" value="F:GTP binding"/>
    <property type="evidence" value="ECO:0007669"/>
    <property type="project" value="UniProtKB-KW"/>
</dbReference>
<dbReference type="EC" id="6.5.1.8" evidence="1"/>
<dbReference type="GO" id="GO:0072669">
    <property type="term" value="C:tRNA-splicing ligase complex"/>
    <property type="evidence" value="ECO:0007669"/>
    <property type="project" value="TreeGrafter"/>
</dbReference>
<evidence type="ECO:0000256" key="7">
    <source>
        <dbReference type="ARBA" id="ARBA00047746"/>
    </source>
</evidence>
<dbReference type="PANTHER" id="PTHR11118:SF1">
    <property type="entry name" value="RNA-SPLICING LIGASE RTCB HOMOLOG"/>
    <property type="match status" value="1"/>
</dbReference>
<sequence length="97" mass="11105">MQKYKQSMKFMINGQQRKWELNILFKYWLYSGSRCFGHQVANGNMAAFDMDDPQSIVSPGAVGLDINCCVPLLQTNLFEKEVQPTKEQLAQIIFLLG</sequence>
<keyword evidence="2" id="KW-0436">Ligase</keyword>
<keyword evidence="6 8" id="KW-0464">Manganese</keyword>
<dbReference type="GeneID" id="107884889"/>